<dbReference type="AlphaFoldDB" id="A0A433SDB6"/>
<keyword evidence="2" id="KW-1185">Reference proteome</keyword>
<reference evidence="1 2" key="1">
    <citation type="submission" date="2018-01" db="EMBL/GenBank/DDBJ databases">
        <title>Saezia sanguinis gen. nov., sp. nov., in the order Burkholderiales isolated from human blood.</title>
        <authorList>
            <person name="Medina-Pascual M.J."/>
            <person name="Valdezate S."/>
            <person name="Monzon S."/>
            <person name="Cuesta I."/>
            <person name="Carrasco G."/>
            <person name="Villalon P."/>
            <person name="Saez-Nieto J.A."/>
        </authorList>
    </citation>
    <scope>NUCLEOTIDE SEQUENCE [LARGE SCALE GENOMIC DNA]</scope>
    <source>
        <strain evidence="1 2">CNM695-12</strain>
    </source>
</reference>
<evidence type="ECO:0000313" key="1">
    <source>
        <dbReference type="EMBL" id="RUS66686.1"/>
    </source>
</evidence>
<organism evidence="1 2">
    <name type="scientific">Saezia sanguinis</name>
    <dbReference type="NCBI Taxonomy" id="1965230"/>
    <lineage>
        <taxon>Bacteria</taxon>
        <taxon>Pseudomonadati</taxon>
        <taxon>Pseudomonadota</taxon>
        <taxon>Betaproteobacteria</taxon>
        <taxon>Burkholderiales</taxon>
        <taxon>Saeziaceae</taxon>
        <taxon>Saezia</taxon>
    </lineage>
</organism>
<evidence type="ECO:0000313" key="2">
    <source>
        <dbReference type="Proteomes" id="UP000286947"/>
    </source>
</evidence>
<sequence length="117" mass="12142">MPAQDGAIVDVNIACDLRVGVSTAAPDNQRTLLDLCGAGIGVDTGENKRTAAGFGQGLSIPAEFVGEWIGVVGQIRTQRECFPIGNFKSAVGALRVDVAPHQVKLGNDFAVGVIYTS</sequence>
<dbReference type="Proteomes" id="UP000286947">
    <property type="component" value="Unassembled WGS sequence"/>
</dbReference>
<protein>
    <submittedName>
        <fullName evidence="1">Uncharacterized protein</fullName>
    </submittedName>
</protein>
<gene>
    <name evidence="1" type="ORF">CUZ56_01476</name>
</gene>
<comment type="caution">
    <text evidence="1">The sequence shown here is derived from an EMBL/GenBank/DDBJ whole genome shotgun (WGS) entry which is preliminary data.</text>
</comment>
<proteinExistence type="predicted"/>
<name>A0A433SDB6_9BURK</name>
<dbReference type="EMBL" id="PQSP01000003">
    <property type="protein sequence ID" value="RUS66686.1"/>
    <property type="molecule type" value="Genomic_DNA"/>
</dbReference>
<accession>A0A433SDB6</accession>